<dbReference type="EMBL" id="QFOZ01000010">
    <property type="protein sequence ID" value="PZP88580.1"/>
    <property type="molecule type" value="Genomic_DNA"/>
</dbReference>
<comment type="caution">
    <text evidence="1">The sequence shown here is derived from an EMBL/GenBank/DDBJ whole genome shotgun (WGS) entry which is preliminary data.</text>
</comment>
<dbReference type="SUPFAM" id="SSF110710">
    <property type="entry name" value="TTHA0583/YokD-like"/>
    <property type="match status" value="1"/>
</dbReference>
<dbReference type="PROSITE" id="PS51257">
    <property type="entry name" value="PROKAR_LIPOPROTEIN"/>
    <property type="match status" value="1"/>
</dbReference>
<dbReference type="HAMAP" id="MF_00800">
    <property type="entry name" value="UPF0340"/>
    <property type="match status" value="1"/>
</dbReference>
<dbReference type="InterPro" id="IPR028345">
    <property type="entry name" value="Antibiotic_NAT-like"/>
</dbReference>
<dbReference type="AlphaFoldDB" id="A0A2W5IA33"/>
<reference evidence="1 2" key="1">
    <citation type="submission" date="2017-08" db="EMBL/GenBank/DDBJ databases">
        <title>Infants hospitalized years apart are colonized by the same room-sourced microbial strains.</title>
        <authorList>
            <person name="Brooks B."/>
            <person name="Olm M.R."/>
            <person name="Firek B.A."/>
            <person name="Baker R."/>
            <person name="Thomas B.C."/>
            <person name="Morowitz M.J."/>
            <person name="Banfield J.F."/>
        </authorList>
    </citation>
    <scope>NUCLEOTIDE SEQUENCE [LARGE SCALE GENOMIC DNA]</scope>
    <source>
        <strain evidence="1">S2_006_000_R1_57</strain>
    </source>
</reference>
<protein>
    <submittedName>
        <fullName evidence="1">TIGR01440 family protein</fullName>
    </submittedName>
</protein>
<dbReference type="RefSeq" id="WP_290598793.1">
    <property type="nucleotide sequence ID" value="NZ_CAKZIO010000002.1"/>
</dbReference>
<proteinExistence type="inferred from homology"/>
<dbReference type="Gene3D" id="3.40.50.10360">
    <property type="entry name" value="Hypothetical protein TT1679"/>
    <property type="match status" value="1"/>
</dbReference>
<evidence type="ECO:0000313" key="1">
    <source>
        <dbReference type="EMBL" id="PZP88580.1"/>
    </source>
</evidence>
<evidence type="ECO:0000313" key="2">
    <source>
        <dbReference type="Proteomes" id="UP000248606"/>
    </source>
</evidence>
<gene>
    <name evidence="1" type="ORF">DI579_05845</name>
</gene>
<dbReference type="Pfam" id="PF04260">
    <property type="entry name" value="DUF436"/>
    <property type="match status" value="1"/>
</dbReference>
<organism evidence="1 2">
    <name type="scientific">Lawsonella clevelandensis</name>
    <dbReference type="NCBI Taxonomy" id="1528099"/>
    <lineage>
        <taxon>Bacteria</taxon>
        <taxon>Bacillati</taxon>
        <taxon>Actinomycetota</taxon>
        <taxon>Actinomycetes</taxon>
        <taxon>Mycobacteriales</taxon>
        <taxon>Lawsonellaceae</taxon>
        <taxon>Lawsonella</taxon>
    </lineage>
</organism>
<dbReference type="NCBIfam" id="TIGR01440">
    <property type="entry name" value="TIGR01440 family protein"/>
    <property type="match status" value="1"/>
</dbReference>
<sequence>MSGSLKEIHQQVCDAASELCEKSEIPAGTLFVVGCSSSEISGHAIGAQPAPIVGKTVVDALLEVLQPRGIHLVAQCCEHLNRALVVEREVMVGRWWAEEVNARPIPTAGGSFATAAYETFTHPMLVESMRADAGLDIGSTLIGMHLHAVAVPVRLEHNRVGEAYVTAARTRPKYVGGVRAQYNDALAHTPGCPPRH</sequence>
<dbReference type="InterPro" id="IPR006340">
    <property type="entry name" value="DUF436"/>
</dbReference>
<dbReference type="Proteomes" id="UP000248606">
    <property type="component" value="Unassembled WGS sequence"/>
</dbReference>
<name>A0A2W5IA33_9ACTN</name>
<accession>A0A2W5IA33</accession>